<evidence type="ECO:0000256" key="1">
    <source>
        <dbReference type="ARBA" id="ARBA00012528"/>
    </source>
</evidence>
<dbReference type="EMBL" id="SEOO01000013">
    <property type="protein sequence ID" value="RYM11243.1"/>
    <property type="molecule type" value="Genomic_DNA"/>
</dbReference>
<dbReference type="CDD" id="cd01949">
    <property type="entry name" value="GGDEF"/>
    <property type="match status" value="1"/>
</dbReference>
<feature type="domain" description="GGDEF" evidence="4">
    <location>
        <begin position="113"/>
        <end position="245"/>
    </location>
</feature>
<feature type="transmembrane region" description="Helical" evidence="3">
    <location>
        <begin position="14"/>
        <end position="38"/>
    </location>
</feature>
<comment type="caution">
    <text evidence="5">The sequence shown here is derived from an EMBL/GenBank/DDBJ whole genome shotgun (WGS) entry which is preliminary data.</text>
</comment>
<dbReference type="Pfam" id="PF00990">
    <property type="entry name" value="GGDEF"/>
    <property type="match status" value="1"/>
</dbReference>
<dbReference type="InterPro" id="IPR043128">
    <property type="entry name" value="Rev_trsase/Diguanyl_cyclase"/>
</dbReference>
<evidence type="ECO:0000256" key="3">
    <source>
        <dbReference type="SAM" id="Phobius"/>
    </source>
</evidence>
<gene>
    <name evidence="5" type="ORF">EWH12_09425</name>
</gene>
<dbReference type="OrthoDB" id="384661at2"/>
<dbReference type="Gene3D" id="3.30.70.270">
    <property type="match status" value="1"/>
</dbReference>
<proteinExistence type="predicted"/>
<evidence type="ECO:0000313" key="5">
    <source>
        <dbReference type="EMBL" id="RYM11243.1"/>
    </source>
</evidence>
<dbReference type="GO" id="GO:0052621">
    <property type="term" value="F:diguanylate cyclase activity"/>
    <property type="evidence" value="ECO:0007669"/>
    <property type="project" value="UniProtKB-EC"/>
</dbReference>
<accession>A0A8G1ZHC1</accession>
<evidence type="ECO:0000259" key="4">
    <source>
        <dbReference type="PROSITE" id="PS50887"/>
    </source>
</evidence>
<keyword evidence="3" id="KW-0472">Membrane</keyword>
<dbReference type="NCBIfam" id="TIGR00254">
    <property type="entry name" value="GGDEF"/>
    <property type="match status" value="1"/>
</dbReference>
<evidence type="ECO:0000256" key="2">
    <source>
        <dbReference type="ARBA" id="ARBA00034247"/>
    </source>
</evidence>
<dbReference type="InterPro" id="IPR029787">
    <property type="entry name" value="Nucleotide_cyclase"/>
</dbReference>
<dbReference type="PANTHER" id="PTHR45138">
    <property type="entry name" value="REGULATORY COMPONENTS OF SENSORY TRANSDUCTION SYSTEM"/>
    <property type="match status" value="1"/>
</dbReference>
<dbReference type="GO" id="GO:0043709">
    <property type="term" value="P:cell adhesion involved in single-species biofilm formation"/>
    <property type="evidence" value="ECO:0007669"/>
    <property type="project" value="TreeGrafter"/>
</dbReference>
<evidence type="ECO:0000313" key="6">
    <source>
        <dbReference type="Proteomes" id="UP000291572"/>
    </source>
</evidence>
<dbReference type="GO" id="GO:1902201">
    <property type="term" value="P:negative regulation of bacterial-type flagellum-dependent cell motility"/>
    <property type="evidence" value="ECO:0007669"/>
    <property type="project" value="TreeGrafter"/>
</dbReference>
<dbReference type="PROSITE" id="PS50887">
    <property type="entry name" value="GGDEF"/>
    <property type="match status" value="1"/>
</dbReference>
<dbReference type="SUPFAM" id="SSF55073">
    <property type="entry name" value="Nucleotide cyclase"/>
    <property type="match status" value="1"/>
</dbReference>
<comment type="catalytic activity">
    <reaction evidence="2">
        <text>2 GTP = 3',3'-c-di-GMP + 2 diphosphate</text>
        <dbReference type="Rhea" id="RHEA:24898"/>
        <dbReference type="ChEBI" id="CHEBI:33019"/>
        <dbReference type="ChEBI" id="CHEBI:37565"/>
        <dbReference type="ChEBI" id="CHEBI:58805"/>
        <dbReference type="EC" id="2.7.7.65"/>
    </reaction>
</comment>
<dbReference type="EC" id="2.7.7.65" evidence="1"/>
<dbReference type="AlphaFoldDB" id="A0A8G1ZHC1"/>
<sequence>MSLRLRFMGPKQKIAFAVGVSVIGTIVIMAIVSTIPGMFIPLRYFSVGIFCSASISTPVCVLLVRQGEENRLLRHELERRVEELAYLADRDGLTGLLSRNAFLDRAGQVHARPGNWYLLIDIDHFKRFNDDHGHQTGDAVLHAVGSAIAQALGPDDLSGRLGGEEFAACLTDCSADLATRRAEHVRASIQALRVRAPSGHIVRVTASIGLSPGDPIRPIESSLHRADIAMYAAKTGGRNQVRRAA</sequence>
<name>A0A8G1ZHC1_9SPHN</name>
<dbReference type="InterPro" id="IPR050469">
    <property type="entry name" value="Diguanylate_Cyclase"/>
</dbReference>
<dbReference type="GO" id="GO:0005886">
    <property type="term" value="C:plasma membrane"/>
    <property type="evidence" value="ECO:0007669"/>
    <property type="project" value="TreeGrafter"/>
</dbReference>
<protein>
    <recommendedName>
        <fullName evidence="1">diguanylate cyclase</fullName>
        <ecNumber evidence="1">2.7.7.65</ecNumber>
    </recommendedName>
</protein>
<organism evidence="5 6">
    <name type="scientific">Sphingobium cupriresistens</name>
    <dbReference type="NCBI Taxonomy" id="1132417"/>
    <lineage>
        <taxon>Bacteria</taxon>
        <taxon>Pseudomonadati</taxon>
        <taxon>Pseudomonadota</taxon>
        <taxon>Alphaproteobacteria</taxon>
        <taxon>Sphingomonadales</taxon>
        <taxon>Sphingomonadaceae</taxon>
        <taxon>Sphingobium</taxon>
    </lineage>
</organism>
<keyword evidence="3" id="KW-1133">Transmembrane helix</keyword>
<keyword evidence="3" id="KW-0812">Transmembrane</keyword>
<dbReference type="SMART" id="SM00267">
    <property type="entry name" value="GGDEF"/>
    <property type="match status" value="1"/>
</dbReference>
<dbReference type="PANTHER" id="PTHR45138:SF9">
    <property type="entry name" value="DIGUANYLATE CYCLASE DGCM-RELATED"/>
    <property type="match status" value="1"/>
</dbReference>
<reference evidence="5 6" key="1">
    <citation type="submission" date="2019-02" db="EMBL/GenBank/DDBJ databases">
        <authorList>
            <person name="Feng G."/>
        </authorList>
    </citation>
    <scope>NUCLEOTIDE SEQUENCE [LARGE SCALE GENOMIC DNA]</scope>
    <source>
        <strain evidence="5 6">CCTCC AB 2011146</strain>
    </source>
</reference>
<feature type="transmembrane region" description="Helical" evidence="3">
    <location>
        <begin position="44"/>
        <end position="64"/>
    </location>
</feature>
<dbReference type="Proteomes" id="UP000291572">
    <property type="component" value="Unassembled WGS sequence"/>
</dbReference>
<dbReference type="InterPro" id="IPR000160">
    <property type="entry name" value="GGDEF_dom"/>
</dbReference>